<sequence length="165" mass="18863">MKRFFNLLEKYLIRFIVLGIIATVLVQGLMTHEPMRMYLSWSERMEGQAINFPVNEEDSEIYTSNKPSTDEVTSPYATLTIEVQEFSSLPKAYVMINEEKNNSFASNQVRIEVMAGDIIKIDSTAYNFPITFNIIDISDNLAYPKDQQSFITNKSVVMIGKVVVK</sequence>
<name>A0A6I6DC89_9FIRM</name>
<dbReference type="RefSeq" id="WP_156203718.1">
    <property type="nucleotide sequence ID" value="NZ_CP046457.1"/>
</dbReference>
<gene>
    <name evidence="2" type="ORF">SYNTR_1276</name>
</gene>
<keyword evidence="1" id="KW-1133">Transmembrane helix</keyword>
<evidence type="ECO:0000313" key="2">
    <source>
        <dbReference type="EMBL" id="QGT99869.1"/>
    </source>
</evidence>
<protein>
    <submittedName>
        <fullName evidence="2">Uncharacterized protein</fullName>
    </submittedName>
</protein>
<evidence type="ECO:0000256" key="1">
    <source>
        <dbReference type="SAM" id="Phobius"/>
    </source>
</evidence>
<dbReference type="OrthoDB" id="1807103at2"/>
<keyword evidence="3" id="KW-1185">Reference proteome</keyword>
<proteinExistence type="predicted"/>
<reference evidence="3" key="1">
    <citation type="journal article" date="2019" name="Microbiology">
        <title>Complete Genome Sequence of an Uncultured Bacterium of the Candidate Phylum Bipolaricaulota.</title>
        <authorList>
            <person name="Kadnikov V.V."/>
            <person name="Mardanov A.V."/>
            <person name="Beletsky A.V."/>
            <person name="Frank Y.A."/>
            <person name="Karnachuk O.V."/>
            <person name="Ravin N.V."/>
        </authorList>
    </citation>
    <scope>NUCLEOTIDE SEQUENCE [LARGE SCALE GENOMIC DNA]</scope>
</reference>
<accession>A0A6I6DC89</accession>
<dbReference type="EMBL" id="CP046457">
    <property type="protein sequence ID" value="QGT99869.1"/>
    <property type="molecule type" value="Genomic_DNA"/>
</dbReference>
<dbReference type="KEGG" id="salq:SYNTR_1276"/>
<organism evidence="2 3">
    <name type="scientific">Candidatus Syntrophocurvum alkaliphilum</name>
    <dbReference type="NCBI Taxonomy" id="2293317"/>
    <lineage>
        <taxon>Bacteria</taxon>
        <taxon>Bacillati</taxon>
        <taxon>Bacillota</taxon>
        <taxon>Clostridia</taxon>
        <taxon>Eubacteriales</taxon>
        <taxon>Syntrophomonadaceae</taxon>
        <taxon>Candidatus Syntrophocurvum</taxon>
    </lineage>
</organism>
<dbReference type="AlphaFoldDB" id="A0A6I6DC89"/>
<feature type="transmembrane region" description="Helical" evidence="1">
    <location>
        <begin position="12"/>
        <end position="30"/>
    </location>
</feature>
<keyword evidence="1" id="KW-0472">Membrane</keyword>
<keyword evidence="1" id="KW-0812">Transmembrane</keyword>
<evidence type="ECO:0000313" key="3">
    <source>
        <dbReference type="Proteomes" id="UP000426444"/>
    </source>
</evidence>
<dbReference type="Proteomes" id="UP000426444">
    <property type="component" value="Chromosome"/>
</dbReference>